<accession>A0A4U8QCX6</accession>
<dbReference type="STRING" id="180332.GCA_000797495_02832"/>
<feature type="transmembrane region" description="Helical" evidence="2">
    <location>
        <begin position="71"/>
        <end position="94"/>
    </location>
</feature>
<evidence type="ECO:0000313" key="3">
    <source>
        <dbReference type="EMBL" id="TLD02599.1"/>
    </source>
</evidence>
<feature type="transmembrane region" description="Helical" evidence="2">
    <location>
        <begin position="141"/>
        <end position="164"/>
    </location>
</feature>
<dbReference type="RefSeq" id="WP_052377845.1">
    <property type="nucleotide sequence ID" value="NZ_QGQD01000010.1"/>
</dbReference>
<sequence length="317" mass="36635">MWDFQILGVDLYHILSWLYLYSFLGWLWESCYVSVKEKKIINRGFVTGPLCTIYGVGAVGVYLILRPLEDRLIILYLGGVLVATVLEYVTALLMETLFHTSWWDYSSKPYNFQGRICLGSSIAWGFFTVIMFKVFQPFAEWVVNLFSVPTGHAMIIIITVLYVVDFSFSTLTAMKLGQKLGGLERAMGELVEYVQNTRIYSSAGELVERLEPYRQSFNKQNVKEKMDQYQAGILKFLNLEGKEESLGEIKNKLSAVRDQYVKMASGINWNDRRLFRAYPNLSKATGTKRWMKKKSKKRNAKKCVNDKSKMKDRSKKE</sequence>
<organism evidence="3 4">
    <name type="scientific">Robinsoniella peoriensis</name>
    <dbReference type="NCBI Taxonomy" id="180332"/>
    <lineage>
        <taxon>Bacteria</taxon>
        <taxon>Bacillati</taxon>
        <taxon>Bacillota</taxon>
        <taxon>Clostridia</taxon>
        <taxon>Lachnospirales</taxon>
        <taxon>Lachnospiraceae</taxon>
        <taxon>Robinsoniella</taxon>
    </lineage>
</organism>
<dbReference type="InterPro" id="IPR010540">
    <property type="entry name" value="CmpB_TMEM229"/>
</dbReference>
<evidence type="ECO:0000256" key="1">
    <source>
        <dbReference type="SAM" id="MobiDB-lite"/>
    </source>
</evidence>
<feature type="region of interest" description="Disordered" evidence="1">
    <location>
        <begin position="286"/>
        <end position="317"/>
    </location>
</feature>
<keyword evidence="4" id="KW-1185">Reference proteome</keyword>
<dbReference type="Proteomes" id="UP000306509">
    <property type="component" value="Unassembled WGS sequence"/>
</dbReference>
<gene>
    <name evidence="3" type="ORF">DSM106044_00471</name>
</gene>
<dbReference type="EMBL" id="QGQD01000010">
    <property type="protein sequence ID" value="TLD02599.1"/>
    <property type="molecule type" value="Genomic_DNA"/>
</dbReference>
<feature type="transmembrane region" description="Helical" evidence="2">
    <location>
        <begin position="115"/>
        <end position="135"/>
    </location>
</feature>
<keyword evidence="2" id="KW-0472">Membrane</keyword>
<feature type="compositionally biased region" description="Basic residues" evidence="1">
    <location>
        <begin position="289"/>
        <end position="301"/>
    </location>
</feature>
<evidence type="ECO:0000256" key="2">
    <source>
        <dbReference type="SAM" id="Phobius"/>
    </source>
</evidence>
<keyword evidence="2" id="KW-1133">Transmembrane helix</keyword>
<name>A0A4U8QCX6_9FIRM</name>
<protein>
    <submittedName>
        <fullName evidence="3">Putative membrane protein</fullName>
    </submittedName>
</protein>
<feature type="transmembrane region" description="Helical" evidence="2">
    <location>
        <begin position="12"/>
        <end position="33"/>
    </location>
</feature>
<feature type="compositionally biased region" description="Basic and acidic residues" evidence="1">
    <location>
        <begin position="303"/>
        <end position="317"/>
    </location>
</feature>
<comment type="caution">
    <text evidence="3">The sequence shown here is derived from an EMBL/GenBank/DDBJ whole genome shotgun (WGS) entry which is preliminary data.</text>
</comment>
<evidence type="ECO:0000313" key="4">
    <source>
        <dbReference type="Proteomes" id="UP000306509"/>
    </source>
</evidence>
<dbReference type="Pfam" id="PF06541">
    <property type="entry name" value="ABC_trans_CmpB"/>
    <property type="match status" value="1"/>
</dbReference>
<reference evidence="3 4" key="1">
    <citation type="journal article" date="2019" name="Anaerobe">
        <title>Detection of Robinsoniella peoriensis in multiple bone samples of a trauma patient.</title>
        <authorList>
            <person name="Schrottner P."/>
            <person name="Hartwich K."/>
            <person name="Bunk B."/>
            <person name="Schober I."/>
            <person name="Helbig S."/>
            <person name="Rudolph W.W."/>
            <person name="Gunzer F."/>
        </authorList>
    </citation>
    <scope>NUCLEOTIDE SEQUENCE [LARGE SCALE GENOMIC DNA]</scope>
    <source>
        <strain evidence="3 4">DSM 106044</strain>
    </source>
</reference>
<proteinExistence type="predicted"/>
<dbReference type="AlphaFoldDB" id="A0A4U8QCX6"/>
<keyword evidence="2" id="KW-0812">Transmembrane</keyword>
<feature type="transmembrane region" description="Helical" evidence="2">
    <location>
        <begin position="45"/>
        <end position="65"/>
    </location>
</feature>